<name>C7TXT9_SCHJA</name>
<evidence type="ECO:0000256" key="1">
    <source>
        <dbReference type="SAM" id="SignalP"/>
    </source>
</evidence>
<evidence type="ECO:0000313" key="2">
    <source>
        <dbReference type="EMBL" id="CAX82415.1"/>
    </source>
</evidence>
<proteinExistence type="evidence at transcript level"/>
<reference evidence="2" key="2">
    <citation type="submission" date="2009-03" db="EMBL/GenBank/DDBJ databases">
        <authorList>
            <person name="Gang L."/>
        </authorList>
    </citation>
    <scope>NUCLEOTIDE SEQUENCE</scope>
    <source>
        <strain evidence="2">Anhui</strain>
    </source>
</reference>
<keyword evidence="1" id="KW-0732">Signal</keyword>
<feature type="signal peptide" evidence="1">
    <location>
        <begin position="1"/>
        <end position="23"/>
    </location>
</feature>
<dbReference type="EMBL" id="FN326691">
    <property type="protein sequence ID" value="CAX82415.1"/>
    <property type="molecule type" value="mRNA"/>
</dbReference>
<organism evidence="2">
    <name type="scientific">Schistosoma japonicum</name>
    <name type="common">Blood fluke</name>
    <dbReference type="NCBI Taxonomy" id="6182"/>
    <lineage>
        <taxon>Eukaryota</taxon>
        <taxon>Metazoa</taxon>
        <taxon>Spiralia</taxon>
        <taxon>Lophotrochozoa</taxon>
        <taxon>Platyhelminthes</taxon>
        <taxon>Trematoda</taxon>
        <taxon>Digenea</taxon>
        <taxon>Strigeidida</taxon>
        <taxon>Schistosomatoidea</taxon>
        <taxon>Schistosomatidae</taxon>
        <taxon>Schistosoma</taxon>
    </lineage>
</organism>
<feature type="chain" id="PRO_5002984810" evidence="1">
    <location>
        <begin position="24"/>
        <end position="155"/>
    </location>
</feature>
<accession>C7TXT9</accession>
<sequence>MALSSSLLYISVLLLLFIHSSIQIDDLFKNLTQRINSSKEAVDVFERILGTTDNNIQQLISKLTEANPNQNETVNNYVSCQSQVISEEYHNESIEYIEDLEKEVERDYPNNSRSAIEMLRNEKSKLQLTFNMNMLRRGETSYFSCDFAIFYLIVK</sequence>
<protein>
    <submittedName>
        <fullName evidence="2">Uncharacterized protein</fullName>
    </submittedName>
</protein>
<dbReference type="InterPro" id="IPR021442">
    <property type="entry name" value="DUF3091"/>
</dbReference>
<dbReference type="AlphaFoldDB" id="C7TXT9"/>
<reference evidence="2" key="1">
    <citation type="journal article" date="2009" name="Nature">
        <title>The Schistosoma japonicum genome reveals features of host-parasite interplay.</title>
        <authorList>
            <person name="Liu F."/>
            <person name="Zhou Y."/>
            <person name="Wang Z.Q."/>
            <person name="Lu G."/>
            <person name="Zheng H."/>
            <person name="Brindley P.J."/>
            <person name="McManus D.P."/>
            <person name="Blair D."/>
            <person name="Zhang Q.H."/>
            <person name="Zhong Y."/>
            <person name="Wang S."/>
            <person name="Han Z.G."/>
            <person name="Chen Z."/>
        </authorList>
    </citation>
    <scope>NUCLEOTIDE SEQUENCE</scope>
    <source>
        <strain evidence="2">Anhui</strain>
    </source>
</reference>
<dbReference type="Pfam" id="PF11291">
    <property type="entry name" value="DUF3091"/>
    <property type="match status" value="1"/>
</dbReference>